<dbReference type="AlphaFoldDB" id="E1SSA6"/>
<dbReference type="Pfam" id="PF00535">
    <property type="entry name" value="Glycos_transf_2"/>
    <property type="match status" value="1"/>
</dbReference>
<dbReference type="OrthoDB" id="9811884at2"/>
<reference evidence="11 12" key="1">
    <citation type="journal article" date="2010" name="Stand. Genomic Sci.">
        <title>Complete genome sequence of Ferrimonas balearica type strain (PAT).</title>
        <authorList>
            <person name="Nolan M."/>
            <person name="Sikorski J."/>
            <person name="Davenport K."/>
            <person name="Lucas S."/>
            <person name="Glavina Del Rio T."/>
            <person name="Tice H."/>
            <person name="Cheng J."/>
            <person name="Goodwin L."/>
            <person name="Pitluck S."/>
            <person name="Liolios K."/>
            <person name="Ivanova N."/>
            <person name="Mavromatis K."/>
            <person name="Ovchinnikova G."/>
            <person name="Pati A."/>
            <person name="Chen A."/>
            <person name="Palaniappan K."/>
            <person name="Land M."/>
            <person name="Hauser L."/>
            <person name="Chang Y."/>
            <person name="Jeffries C."/>
            <person name="Tapia R."/>
            <person name="Brettin T."/>
            <person name="Detter J."/>
            <person name="Han C."/>
            <person name="Yasawong M."/>
            <person name="Rohde M."/>
            <person name="Tindall B."/>
            <person name="Goker M."/>
            <person name="Woyke T."/>
            <person name="Bristow J."/>
            <person name="Eisen J."/>
            <person name="Markowitz V."/>
            <person name="Hugenholtz P."/>
            <person name="Kyrpides N."/>
            <person name="Klenk H."/>
            <person name="Lapidus A."/>
        </authorList>
    </citation>
    <scope>NUCLEOTIDE SEQUENCE [LARGE SCALE GENOMIC DNA]</scope>
    <source>
        <strain evidence="12">DSM 9799 / CCM 4581 / KCTC 23876 / PAT</strain>
    </source>
</reference>
<dbReference type="InterPro" id="IPR001173">
    <property type="entry name" value="Glyco_trans_2-like"/>
</dbReference>
<dbReference type="SUPFAM" id="SSF53448">
    <property type="entry name" value="Nucleotide-diphospho-sugar transferases"/>
    <property type="match status" value="1"/>
</dbReference>
<dbReference type="STRING" id="550540.Fbal_2836"/>
<keyword evidence="3" id="KW-0328">Glycosyltransferase</keyword>
<dbReference type="KEGG" id="fbl:Fbal_2836"/>
<keyword evidence="6 9" id="KW-1133">Transmembrane helix</keyword>
<keyword evidence="4 11" id="KW-0808">Transferase</keyword>
<dbReference type="eggNOG" id="COG0463">
    <property type="taxonomic scope" value="Bacteria"/>
</dbReference>
<dbReference type="GO" id="GO:0016757">
    <property type="term" value="F:glycosyltransferase activity"/>
    <property type="evidence" value="ECO:0007669"/>
    <property type="project" value="UniProtKB-KW"/>
</dbReference>
<evidence type="ECO:0000256" key="1">
    <source>
        <dbReference type="ARBA" id="ARBA00004651"/>
    </source>
</evidence>
<dbReference type="HOGENOM" id="CLU_033536_0_1_6"/>
<proteinExistence type="inferred from homology"/>
<feature type="transmembrane region" description="Helical" evidence="9">
    <location>
        <begin position="242"/>
        <end position="263"/>
    </location>
</feature>
<evidence type="ECO:0000313" key="11">
    <source>
        <dbReference type="EMBL" id="ADN77038.1"/>
    </source>
</evidence>
<evidence type="ECO:0000256" key="5">
    <source>
        <dbReference type="ARBA" id="ARBA00022692"/>
    </source>
</evidence>
<keyword evidence="12" id="KW-1185">Reference proteome</keyword>
<evidence type="ECO:0000256" key="8">
    <source>
        <dbReference type="ARBA" id="ARBA00038152"/>
    </source>
</evidence>
<evidence type="ECO:0000256" key="3">
    <source>
        <dbReference type="ARBA" id="ARBA00022676"/>
    </source>
</evidence>
<dbReference type="GeneID" id="67183062"/>
<sequence length="334" mass="37411">MLKLKALPKGEIAPITLSVIVPLYNETEVLPALHQRLTQVLDAMPERCEIVFVDDGSKDGSHQMAQHLPRSSSEHLCLSLSRNFGKEAAMSAGLAYARGQAVILLDADLQDPPELIPDMLAKWREGYDVVNMQRRRRLGESWFKRTSAAAYYRILNWLSEMPIPENVGDFRLLSRQVVDQLNALPERSRYMKGLFAWPGFKQITLQFDRDPREAGDTKWNYPKLVGLAMDGITSFSIRPLRLATWTGLTIALGAFLYGGWVVAKTLLWGETVAGYPSLMVAVLALGGVQLVAMGLLGEYLGRVYIETKGRPNYLVAEVIERPRQVLRQVQEAQG</sequence>
<dbReference type="EMBL" id="CP002209">
    <property type="protein sequence ID" value="ADN77038.1"/>
    <property type="molecule type" value="Genomic_DNA"/>
</dbReference>
<feature type="transmembrane region" description="Helical" evidence="9">
    <location>
        <begin position="275"/>
        <end position="300"/>
    </location>
</feature>
<dbReference type="Gene3D" id="3.90.550.10">
    <property type="entry name" value="Spore Coat Polysaccharide Biosynthesis Protein SpsA, Chain A"/>
    <property type="match status" value="1"/>
</dbReference>
<evidence type="ECO:0000313" key="12">
    <source>
        <dbReference type="Proteomes" id="UP000006683"/>
    </source>
</evidence>
<evidence type="ECO:0000256" key="4">
    <source>
        <dbReference type="ARBA" id="ARBA00022679"/>
    </source>
</evidence>
<dbReference type="InterPro" id="IPR029044">
    <property type="entry name" value="Nucleotide-diphossugar_trans"/>
</dbReference>
<dbReference type="CAZy" id="GT2">
    <property type="family name" value="Glycosyltransferase Family 2"/>
</dbReference>
<evidence type="ECO:0000259" key="10">
    <source>
        <dbReference type="Pfam" id="PF00535"/>
    </source>
</evidence>
<protein>
    <submittedName>
        <fullName evidence="11">Glycosyl transferase family 2</fullName>
    </submittedName>
</protein>
<keyword evidence="7 9" id="KW-0472">Membrane</keyword>
<keyword evidence="2" id="KW-1003">Cell membrane</keyword>
<dbReference type="Proteomes" id="UP000006683">
    <property type="component" value="Chromosome"/>
</dbReference>
<dbReference type="RefSeq" id="WP_013346344.1">
    <property type="nucleotide sequence ID" value="NC_014541.1"/>
</dbReference>
<accession>E1SSA6</accession>
<gene>
    <name evidence="11" type="ordered locus">Fbal_2836</name>
</gene>
<evidence type="ECO:0000256" key="6">
    <source>
        <dbReference type="ARBA" id="ARBA00022989"/>
    </source>
</evidence>
<evidence type="ECO:0000256" key="2">
    <source>
        <dbReference type="ARBA" id="ARBA00022475"/>
    </source>
</evidence>
<dbReference type="InterPro" id="IPR050256">
    <property type="entry name" value="Glycosyltransferase_2"/>
</dbReference>
<evidence type="ECO:0000256" key="7">
    <source>
        <dbReference type="ARBA" id="ARBA00023136"/>
    </source>
</evidence>
<comment type="similarity">
    <text evidence="8">Belongs to the glycosyltransferase 2 family. GtrB subfamily.</text>
</comment>
<comment type="subcellular location">
    <subcellularLocation>
        <location evidence="1">Cell membrane</location>
        <topology evidence="1">Multi-pass membrane protein</topology>
    </subcellularLocation>
</comment>
<dbReference type="GO" id="GO:0005886">
    <property type="term" value="C:plasma membrane"/>
    <property type="evidence" value="ECO:0007669"/>
    <property type="project" value="UniProtKB-SubCell"/>
</dbReference>
<dbReference type="PANTHER" id="PTHR48090">
    <property type="entry name" value="UNDECAPRENYL-PHOSPHATE 4-DEOXY-4-FORMAMIDO-L-ARABINOSE TRANSFERASE-RELATED"/>
    <property type="match status" value="1"/>
</dbReference>
<dbReference type="FunFam" id="3.90.550.10:FF:000079">
    <property type="entry name" value="Probable glycosyl transferase"/>
    <property type="match status" value="1"/>
</dbReference>
<feature type="domain" description="Glycosyltransferase 2-like" evidence="10">
    <location>
        <begin position="18"/>
        <end position="180"/>
    </location>
</feature>
<name>E1SSA6_FERBD</name>
<dbReference type="PANTHER" id="PTHR48090:SF1">
    <property type="entry name" value="PROPHAGE BACTOPRENOL GLUCOSYL TRANSFERASE HOMOLOG"/>
    <property type="match status" value="1"/>
</dbReference>
<organism evidence="11 12">
    <name type="scientific">Ferrimonas balearica (strain DSM 9799 / CCM 4581 / KCTC 23876 / PAT)</name>
    <dbReference type="NCBI Taxonomy" id="550540"/>
    <lineage>
        <taxon>Bacteria</taxon>
        <taxon>Pseudomonadati</taxon>
        <taxon>Pseudomonadota</taxon>
        <taxon>Gammaproteobacteria</taxon>
        <taxon>Alteromonadales</taxon>
        <taxon>Ferrimonadaceae</taxon>
        <taxon>Ferrimonas</taxon>
    </lineage>
</organism>
<evidence type="ECO:0000256" key="9">
    <source>
        <dbReference type="SAM" id="Phobius"/>
    </source>
</evidence>
<dbReference type="CDD" id="cd04187">
    <property type="entry name" value="DPM1_like_bac"/>
    <property type="match status" value="1"/>
</dbReference>
<keyword evidence="5 9" id="KW-0812">Transmembrane</keyword>